<keyword evidence="4 5" id="KW-0472">Membrane</keyword>
<keyword evidence="3 5" id="KW-1133">Transmembrane helix</keyword>
<dbReference type="InterPro" id="IPR050382">
    <property type="entry name" value="MFS_Na/Anion_cotransporter"/>
</dbReference>
<evidence type="ECO:0000256" key="3">
    <source>
        <dbReference type="ARBA" id="ARBA00022989"/>
    </source>
</evidence>
<dbReference type="PANTHER" id="PTHR11662:SF336">
    <property type="entry name" value="LP19554P"/>
    <property type="match status" value="1"/>
</dbReference>
<evidence type="ECO:0000256" key="1">
    <source>
        <dbReference type="ARBA" id="ARBA00004141"/>
    </source>
</evidence>
<feature type="transmembrane region" description="Helical" evidence="5">
    <location>
        <begin position="157"/>
        <end position="175"/>
    </location>
</feature>
<dbReference type="RefSeq" id="XP_028032844.1">
    <property type="nucleotide sequence ID" value="XM_028177043.1"/>
</dbReference>
<dbReference type="GO" id="GO:0022857">
    <property type="term" value="F:transmembrane transporter activity"/>
    <property type="evidence" value="ECO:0007669"/>
    <property type="project" value="TreeGrafter"/>
</dbReference>
<proteinExistence type="predicted"/>
<comment type="subcellular location">
    <subcellularLocation>
        <location evidence="1">Membrane</location>
        <topology evidence="1">Multi-pass membrane protein</topology>
    </subcellularLocation>
</comment>
<evidence type="ECO:0000256" key="2">
    <source>
        <dbReference type="ARBA" id="ARBA00022692"/>
    </source>
</evidence>
<keyword evidence="6" id="KW-1185">Reference proteome</keyword>
<organism evidence="6 7">
    <name type="scientific">Bombyx mandarina</name>
    <name type="common">Wild silk moth</name>
    <name type="synonym">Wild silkworm</name>
    <dbReference type="NCBI Taxonomy" id="7092"/>
    <lineage>
        <taxon>Eukaryota</taxon>
        <taxon>Metazoa</taxon>
        <taxon>Ecdysozoa</taxon>
        <taxon>Arthropoda</taxon>
        <taxon>Hexapoda</taxon>
        <taxon>Insecta</taxon>
        <taxon>Pterygota</taxon>
        <taxon>Neoptera</taxon>
        <taxon>Endopterygota</taxon>
        <taxon>Lepidoptera</taxon>
        <taxon>Glossata</taxon>
        <taxon>Ditrysia</taxon>
        <taxon>Bombycoidea</taxon>
        <taxon>Bombycidae</taxon>
        <taxon>Bombycinae</taxon>
        <taxon>Bombyx</taxon>
    </lineage>
</organism>
<evidence type="ECO:0000256" key="4">
    <source>
        <dbReference type="ARBA" id="ARBA00023136"/>
    </source>
</evidence>
<gene>
    <name evidence="7" type="primary">LOC114245040</name>
</gene>
<evidence type="ECO:0000313" key="7">
    <source>
        <dbReference type="RefSeq" id="XP_028032844.1"/>
    </source>
</evidence>
<dbReference type="PANTHER" id="PTHR11662">
    <property type="entry name" value="SOLUTE CARRIER FAMILY 17"/>
    <property type="match status" value="1"/>
</dbReference>
<dbReference type="GO" id="GO:0006820">
    <property type="term" value="P:monoatomic anion transport"/>
    <property type="evidence" value="ECO:0007669"/>
    <property type="project" value="TreeGrafter"/>
</dbReference>
<evidence type="ECO:0000313" key="6">
    <source>
        <dbReference type="Proteomes" id="UP000504629"/>
    </source>
</evidence>
<dbReference type="InterPro" id="IPR036259">
    <property type="entry name" value="MFS_trans_sf"/>
</dbReference>
<dbReference type="KEGG" id="bman:114245040"/>
<feature type="non-terminal residue" evidence="7">
    <location>
        <position position="1"/>
    </location>
</feature>
<dbReference type="Proteomes" id="UP000504629">
    <property type="component" value="Unplaced"/>
</dbReference>
<dbReference type="GeneID" id="114245040"/>
<protein>
    <submittedName>
        <fullName evidence="7">Sodium-dependent phosphate transport protein 3-like</fullName>
    </submittedName>
</protein>
<evidence type="ECO:0000256" key="5">
    <source>
        <dbReference type="SAM" id="Phobius"/>
    </source>
</evidence>
<name>A0A6J2JXE8_BOMMA</name>
<sequence length="202" mass="23147">FHQCSITRLQYFTGIFRWTIRTHRTLRLDSLIFLNDHLTLVYLYNPQYLPIEIKTAVNILLPVNFNFPAHIIPGLLVSSSWLFSIYPGPILLTVAVALTGAGMDVTLDLCYDLTPNYWNSIMTIIKIIGNTSGIIEPLCVGHVTHVYENTALRWKNIWCSHALVLLLSGIFYLVWGKTETQAWNFSSHTQRYLIKKPLLPLT</sequence>
<dbReference type="AlphaFoldDB" id="A0A6J2JXE8"/>
<dbReference type="SUPFAM" id="SSF103473">
    <property type="entry name" value="MFS general substrate transporter"/>
    <property type="match status" value="1"/>
</dbReference>
<dbReference type="OrthoDB" id="7431757at2759"/>
<keyword evidence="2 5" id="KW-0812">Transmembrane</keyword>
<accession>A0A6J2JXE8</accession>
<dbReference type="GO" id="GO:0016020">
    <property type="term" value="C:membrane"/>
    <property type="evidence" value="ECO:0007669"/>
    <property type="project" value="UniProtKB-SubCell"/>
</dbReference>
<reference evidence="7" key="1">
    <citation type="submission" date="2025-08" db="UniProtKB">
        <authorList>
            <consortium name="RefSeq"/>
        </authorList>
    </citation>
    <scope>IDENTIFICATION</scope>
    <source>
        <tissue evidence="7">Silk gland</tissue>
    </source>
</reference>